<feature type="transmembrane region" description="Helical" evidence="8">
    <location>
        <begin position="305"/>
        <end position="326"/>
    </location>
</feature>
<evidence type="ECO:0000256" key="1">
    <source>
        <dbReference type="ARBA" id="ARBA00004370"/>
    </source>
</evidence>
<evidence type="ECO:0000256" key="8">
    <source>
        <dbReference type="SAM" id="Phobius"/>
    </source>
</evidence>
<feature type="signal peptide" evidence="9">
    <location>
        <begin position="1"/>
        <end position="19"/>
    </location>
</feature>
<sequence length="407" mass="45251">MKYLCFIIWFGLISNTVISQPYSCSSMSLVSVNHLIPFNTTFMNCLTVWNSESFILRYTKSEQNLWNFILSAPNSGSYIALGFSSNGGMVKSSALVGWVNNDDGIGVMKQYYLGGASSRQCLPDQGNLQVMHGKSLIISHSYSSYLYLAFQLNITQLPQYLIFAVGPKDTLPASDNFLPVHRNKLSISINYDTVRRHGLMVMIGWGILMPIGVMVARYFKKKNELGHGHMIHIPTNWFNTHMCIQALGFGLGLGGIIAGFGLTKANDESVSSHKSLAISILFFGSLQMMALVVRPEKSSKIRRYWNWYHWYVGRAAIACAIGNIFLGLSLAHEAKSFTIAYVLFLTILALISLLMEIRISSSSLAIVRIPIPAAILVVAVAGFPRRRLFITPWSPSLQLLSYPLLAK</sequence>
<keyword evidence="5" id="KW-0249">Electron transport</keyword>
<dbReference type="InterPro" id="IPR006593">
    <property type="entry name" value="Cyt_b561/ferric_Rdtase_TM"/>
</dbReference>
<keyword evidence="7 8" id="KW-0472">Membrane</keyword>
<gene>
    <name evidence="13" type="primary">LOC120262058</name>
</gene>
<evidence type="ECO:0000256" key="2">
    <source>
        <dbReference type="ARBA" id="ARBA00022448"/>
    </source>
</evidence>
<dbReference type="GeneID" id="120262058"/>
<keyword evidence="3 8" id="KW-0812">Transmembrane</keyword>
<dbReference type="CDD" id="cd09631">
    <property type="entry name" value="DOMON_DOH"/>
    <property type="match status" value="1"/>
</dbReference>
<feature type="transmembrane region" description="Helical" evidence="8">
    <location>
        <begin position="364"/>
        <end position="383"/>
    </location>
</feature>
<comment type="subcellular location">
    <subcellularLocation>
        <location evidence="1">Membrane</location>
    </subcellularLocation>
</comment>
<evidence type="ECO:0000256" key="6">
    <source>
        <dbReference type="ARBA" id="ARBA00022989"/>
    </source>
</evidence>
<name>A0AB40BGF3_DIOCR</name>
<dbReference type="PANTHER" id="PTHR23130">
    <property type="entry name" value="CYTOCHROME B561 AND DOMON DOMAIN-CONTAINING PROTEIN"/>
    <property type="match status" value="1"/>
</dbReference>
<dbReference type="SMART" id="SM00665">
    <property type="entry name" value="B561"/>
    <property type="match status" value="1"/>
</dbReference>
<reference evidence="13" key="1">
    <citation type="submission" date="2025-08" db="UniProtKB">
        <authorList>
            <consortium name="RefSeq"/>
        </authorList>
    </citation>
    <scope>IDENTIFICATION</scope>
</reference>
<dbReference type="AlphaFoldDB" id="A0AB40BGF3"/>
<keyword evidence="4 9" id="KW-0732">Signal</keyword>
<dbReference type="Gene3D" id="1.20.120.1770">
    <property type="match status" value="1"/>
</dbReference>
<feature type="transmembrane region" description="Helical" evidence="8">
    <location>
        <begin position="338"/>
        <end position="357"/>
    </location>
</feature>
<proteinExistence type="predicted"/>
<dbReference type="RefSeq" id="XP_039126043.1">
    <property type="nucleotide sequence ID" value="XM_039270109.1"/>
</dbReference>
<protein>
    <submittedName>
        <fullName evidence="13">Cytochrome b561 and DOMON domain-containing protein At3g07570-like</fullName>
    </submittedName>
</protein>
<evidence type="ECO:0000256" key="7">
    <source>
        <dbReference type="ARBA" id="ARBA00023136"/>
    </source>
</evidence>
<feature type="domain" description="DOMON" evidence="10">
    <location>
        <begin position="52"/>
        <end position="166"/>
    </location>
</feature>
<evidence type="ECO:0000256" key="5">
    <source>
        <dbReference type="ARBA" id="ARBA00022982"/>
    </source>
</evidence>
<feature type="transmembrane region" description="Helical" evidence="8">
    <location>
        <begin position="275"/>
        <end position="293"/>
    </location>
</feature>
<evidence type="ECO:0000259" key="10">
    <source>
        <dbReference type="PROSITE" id="PS50836"/>
    </source>
</evidence>
<organism evidence="12 13">
    <name type="scientific">Dioscorea cayennensis subsp. rotundata</name>
    <name type="common">White Guinea yam</name>
    <name type="synonym">Dioscorea rotundata</name>
    <dbReference type="NCBI Taxonomy" id="55577"/>
    <lineage>
        <taxon>Eukaryota</taxon>
        <taxon>Viridiplantae</taxon>
        <taxon>Streptophyta</taxon>
        <taxon>Embryophyta</taxon>
        <taxon>Tracheophyta</taxon>
        <taxon>Spermatophyta</taxon>
        <taxon>Magnoliopsida</taxon>
        <taxon>Liliopsida</taxon>
        <taxon>Dioscoreales</taxon>
        <taxon>Dioscoreaceae</taxon>
        <taxon>Dioscorea</taxon>
    </lineage>
</organism>
<dbReference type="PANTHER" id="PTHR23130:SF171">
    <property type="entry name" value="OS01G0895300 PROTEIN"/>
    <property type="match status" value="1"/>
</dbReference>
<evidence type="ECO:0000313" key="13">
    <source>
        <dbReference type="RefSeq" id="XP_039126043.1"/>
    </source>
</evidence>
<feature type="domain" description="Cytochrome b561" evidence="11">
    <location>
        <begin position="161"/>
        <end position="364"/>
    </location>
</feature>
<dbReference type="CDD" id="cd08760">
    <property type="entry name" value="Cyt_b561_FRRS1_like"/>
    <property type="match status" value="1"/>
</dbReference>
<evidence type="ECO:0000259" key="11">
    <source>
        <dbReference type="PROSITE" id="PS50939"/>
    </source>
</evidence>
<keyword evidence="2" id="KW-0813">Transport</keyword>
<dbReference type="SMART" id="SM00664">
    <property type="entry name" value="DoH"/>
    <property type="match status" value="1"/>
</dbReference>
<dbReference type="Proteomes" id="UP001515500">
    <property type="component" value="Chromosome 5"/>
</dbReference>
<keyword evidence="6 8" id="KW-1133">Transmembrane helix</keyword>
<evidence type="ECO:0000313" key="12">
    <source>
        <dbReference type="Proteomes" id="UP001515500"/>
    </source>
</evidence>
<evidence type="ECO:0000256" key="9">
    <source>
        <dbReference type="SAM" id="SignalP"/>
    </source>
</evidence>
<accession>A0AB40BGF3</accession>
<dbReference type="PROSITE" id="PS50939">
    <property type="entry name" value="CYTOCHROME_B561"/>
    <property type="match status" value="1"/>
</dbReference>
<feature type="transmembrane region" description="Helical" evidence="8">
    <location>
        <begin position="198"/>
        <end position="219"/>
    </location>
</feature>
<evidence type="ECO:0000256" key="3">
    <source>
        <dbReference type="ARBA" id="ARBA00022692"/>
    </source>
</evidence>
<feature type="transmembrane region" description="Helical" evidence="8">
    <location>
        <begin position="240"/>
        <end position="263"/>
    </location>
</feature>
<feature type="chain" id="PRO_5044187778" evidence="9">
    <location>
        <begin position="20"/>
        <end position="407"/>
    </location>
</feature>
<dbReference type="InterPro" id="IPR005018">
    <property type="entry name" value="DOMON_domain"/>
</dbReference>
<evidence type="ECO:0000256" key="4">
    <source>
        <dbReference type="ARBA" id="ARBA00022729"/>
    </source>
</evidence>
<dbReference type="GO" id="GO:0016020">
    <property type="term" value="C:membrane"/>
    <property type="evidence" value="ECO:0007669"/>
    <property type="project" value="UniProtKB-SubCell"/>
</dbReference>
<keyword evidence="12" id="KW-1185">Reference proteome</keyword>
<dbReference type="PROSITE" id="PS50836">
    <property type="entry name" value="DOMON"/>
    <property type="match status" value="1"/>
</dbReference>
<dbReference type="InterPro" id="IPR045266">
    <property type="entry name" value="DOH_DOMON"/>
</dbReference>